<keyword evidence="3" id="KW-1185">Reference proteome</keyword>
<dbReference type="PRINTS" id="PR00420">
    <property type="entry name" value="RNGMNOXGNASE"/>
</dbReference>
<dbReference type="Gene3D" id="3.30.9.10">
    <property type="entry name" value="D-Amino Acid Oxidase, subunit A, domain 2"/>
    <property type="match status" value="1"/>
</dbReference>
<organism evidence="2 3">
    <name type="scientific">Pseudonocardia broussonetiae</name>
    <dbReference type="NCBI Taxonomy" id="2736640"/>
    <lineage>
        <taxon>Bacteria</taxon>
        <taxon>Bacillati</taxon>
        <taxon>Actinomycetota</taxon>
        <taxon>Actinomycetes</taxon>
        <taxon>Pseudonocardiales</taxon>
        <taxon>Pseudonocardiaceae</taxon>
        <taxon>Pseudonocardia</taxon>
    </lineage>
</organism>
<evidence type="ECO:0000313" key="3">
    <source>
        <dbReference type="Proteomes" id="UP000505377"/>
    </source>
</evidence>
<keyword evidence="2" id="KW-0503">Monooxygenase</keyword>
<evidence type="ECO:0000259" key="1">
    <source>
        <dbReference type="Pfam" id="PF01494"/>
    </source>
</evidence>
<protein>
    <submittedName>
        <fullName evidence="2">FAD-binding monooxygenase</fullName>
    </submittedName>
</protein>
<dbReference type="AlphaFoldDB" id="A0A6M6JQJ3"/>
<dbReference type="SUPFAM" id="SSF51905">
    <property type="entry name" value="FAD/NAD(P)-binding domain"/>
    <property type="match status" value="1"/>
</dbReference>
<dbReference type="Gene3D" id="3.50.50.60">
    <property type="entry name" value="FAD/NAD(P)-binding domain"/>
    <property type="match status" value="1"/>
</dbReference>
<accession>A0A6M6JQJ3</accession>
<dbReference type="KEGG" id="pbro:HOP40_24500"/>
<dbReference type="InterPro" id="IPR051704">
    <property type="entry name" value="FAD_aromatic-hydroxylase"/>
</dbReference>
<dbReference type="GO" id="GO:0004497">
    <property type="term" value="F:monooxygenase activity"/>
    <property type="evidence" value="ECO:0007669"/>
    <property type="project" value="UniProtKB-KW"/>
</dbReference>
<dbReference type="PANTHER" id="PTHR46865:SF2">
    <property type="entry name" value="MONOOXYGENASE"/>
    <property type="match status" value="1"/>
</dbReference>
<keyword evidence="2" id="KW-0560">Oxidoreductase</keyword>
<dbReference type="Pfam" id="PF01494">
    <property type="entry name" value="FAD_binding_3"/>
    <property type="match status" value="1"/>
</dbReference>
<gene>
    <name evidence="2" type="ORF">HOP40_24500</name>
</gene>
<evidence type="ECO:0000313" key="2">
    <source>
        <dbReference type="EMBL" id="QJY48551.1"/>
    </source>
</evidence>
<feature type="domain" description="FAD-binding" evidence="1">
    <location>
        <begin position="4"/>
        <end position="338"/>
    </location>
</feature>
<name>A0A6M6JQJ3_9PSEU</name>
<dbReference type="EMBL" id="CP053564">
    <property type="protein sequence ID" value="QJY48551.1"/>
    <property type="molecule type" value="Genomic_DNA"/>
</dbReference>
<dbReference type="Proteomes" id="UP000505377">
    <property type="component" value="Chromosome"/>
</dbReference>
<reference evidence="2 3" key="1">
    <citation type="submission" date="2020-05" db="EMBL/GenBank/DDBJ databases">
        <authorList>
            <person name="Mo P."/>
        </authorList>
    </citation>
    <scope>NUCLEOTIDE SEQUENCE [LARGE SCALE GENOMIC DNA]</scope>
    <source>
        <strain evidence="2 3">Gen01</strain>
    </source>
</reference>
<dbReference type="GO" id="GO:0071949">
    <property type="term" value="F:FAD binding"/>
    <property type="evidence" value="ECO:0007669"/>
    <property type="project" value="InterPro"/>
</dbReference>
<dbReference type="PANTHER" id="PTHR46865">
    <property type="entry name" value="OXIDOREDUCTASE-RELATED"/>
    <property type="match status" value="1"/>
</dbReference>
<dbReference type="InterPro" id="IPR002938">
    <property type="entry name" value="FAD-bd"/>
</dbReference>
<dbReference type="InterPro" id="IPR036188">
    <property type="entry name" value="FAD/NAD-bd_sf"/>
</dbReference>
<sequence length="399" mass="41886">MQTTDILVSGAGIAGPALARQLRAQGHTVTVVERAAAPRGGGQAVDLRGAARTVVARMGLADRVREVLLDQKGIAWVDGRGRTTARMPVDAFGGEGIVSEFEILRGDLAAVLREACTGVEFVHGDTVTALDEDADGVTVTFENAPPRRFGLVVGADGVHSAVRSLAFGDAGLRPLGCHTAWFTAPAAPDLDGWYLMHNAPGGLVASLRPGRLPDETKAALSFRSGPGDAVRRDPAAWAEVFAARFAGVGWKAAWLVEAMRAAPDLAVEDMAQVGLPRWSRGRVVLLGDAGYCPSPLTGLGTSLALVGAHVLAGELAAAEDHRTAFDRYETVVRPYVDRAQQLPPGGVDGFAPRGRAAIALGAFTMRAATRWPVRPLLERQFAKSDGIELPDYAAPAPVS</sequence>
<proteinExistence type="predicted"/>
<dbReference type="RefSeq" id="WP_172162377.1">
    <property type="nucleotide sequence ID" value="NZ_CP053564.1"/>
</dbReference>